<dbReference type="Proteomes" id="UP000281708">
    <property type="component" value="Unassembled WGS sequence"/>
</dbReference>
<comment type="subcellular location">
    <subcellularLocation>
        <location evidence="1">Cell membrane</location>
        <topology evidence="1">Multi-pass membrane protein</topology>
    </subcellularLocation>
</comment>
<feature type="transmembrane region" description="Helical" evidence="7">
    <location>
        <begin position="38"/>
        <end position="57"/>
    </location>
</feature>
<keyword evidence="2" id="KW-1003">Cell membrane</keyword>
<gene>
    <name evidence="9" type="ORF">D9V37_06135</name>
</gene>
<evidence type="ECO:0000259" key="8">
    <source>
        <dbReference type="Pfam" id="PF13396"/>
    </source>
</evidence>
<dbReference type="AlphaFoldDB" id="A0A3L8P273"/>
<feature type="region of interest" description="Disordered" evidence="6">
    <location>
        <begin position="104"/>
        <end position="130"/>
    </location>
</feature>
<organism evidence="9 10">
    <name type="scientific">Nocardioides mangrovicus</name>
    <dbReference type="NCBI Taxonomy" id="2478913"/>
    <lineage>
        <taxon>Bacteria</taxon>
        <taxon>Bacillati</taxon>
        <taxon>Actinomycetota</taxon>
        <taxon>Actinomycetes</taxon>
        <taxon>Propionibacteriales</taxon>
        <taxon>Nocardioidaceae</taxon>
        <taxon>Nocardioides</taxon>
    </lineage>
</organism>
<evidence type="ECO:0000256" key="2">
    <source>
        <dbReference type="ARBA" id="ARBA00022475"/>
    </source>
</evidence>
<keyword evidence="4 7" id="KW-1133">Transmembrane helix</keyword>
<dbReference type="EMBL" id="RDBE01000006">
    <property type="protein sequence ID" value="RLV49510.1"/>
    <property type="molecule type" value="Genomic_DNA"/>
</dbReference>
<evidence type="ECO:0000256" key="1">
    <source>
        <dbReference type="ARBA" id="ARBA00004651"/>
    </source>
</evidence>
<evidence type="ECO:0000256" key="7">
    <source>
        <dbReference type="SAM" id="Phobius"/>
    </source>
</evidence>
<evidence type="ECO:0000256" key="4">
    <source>
        <dbReference type="ARBA" id="ARBA00022989"/>
    </source>
</evidence>
<reference evidence="9 10" key="1">
    <citation type="submission" date="2018-10" db="EMBL/GenBank/DDBJ databases">
        <title>Marmoricola sp. 4Q3S-7 whole genome shotgun sequence.</title>
        <authorList>
            <person name="Li F."/>
        </authorList>
    </citation>
    <scope>NUCLEOTIDE SEQUENCE [LARGE SCALE GENOMIC DNA]</scope>
    <source>
        <strain evidence="9 10">4Q3S-7</strain>
    </source>
</reference>
<feature type="domain" description="Cardiolipin synthase N-terminal" evidence="8">
    <location>
        <begin position="14"/>
        <end position="59"/>
    </location>
</feature>
<protein>
    <submittedName>
        <fullName evidence="9">PLDc_N domain-containing protein</fullName>
    </submittedName>
</protein>
<evidence type="ECO:0000313" key="10">
    <source>
        <dbReference type="Proteomes" id="UP000281708"/>
    </source>
</evidence>
<sequence length="130" mass="14404">MIRVEAFFGVVTLALWVYSLVDVIGADEGLIRHLPKSMWILIVLFFPLAGSIAWLVAGRPQTAPVPSAYERAAPAFPEYDRPGRAAAANPEDDEAFLRQVRERADEQRRRYREQQGGQGGQSGQGHPDEG</sequence>
<comment type="caution">
    <text evidence="9">The sequence shown here is derived from an EMBL/GenBank/DDBJ whole genome shotgun (WGS) entry which is preliminary data.</text>
</comment>
<accession>A0A3L8P273</accession>
<feature type="transmembrane region" description="Helical" evidence="7">
    <location>
        <begin position="6"/>
        <end position="26"/>
    </location>
</feature>
<proteinExistence type="predicted"/>
<dbReference type="Pfam" id="PF13396">
    <property type="entry name" value="PLDc_N"/>
    <property type="match status" value="1"/>
</dbReference>
<evidence type="ECO:0000256" key="6">
    <source>
        <dbReference type="SAM" id="MobiDB-lite"/>
    </source>
</evidence>
<evidence type="ECO:0000313" key="9">
    <source>
        <dbReference type="EMBL" id="RLV49510.1"/>
    </source>
</evidence>
<evidence type="ECO:0000256" key="3">
    <source>
        <dbReference type="ARBA" id="ARBA00022692"/>
    </source>
</evidence>
<keyword evidence="5 7" id="KW-0472">Membrane</keyword>
<keyword evidence="3 7" id="KW-0812">Transmembrane</keyword>
<name>A0A3L8P273_9ACTN</name>
<dbReference type="InterPro" id="IPR027379">
    <property type="entry name" value="CLS_N"/>
</dbReference>
<dbReference type="OrthoDB" id="3298527at2"/>
<evidence type="ECO:0000256" key="5">
    <source>
        <dbReference type="ARBA" id="ARBA00023136"/>
    </source>
</evidence>
<dbReference type="GO" id="GO:0005886">
    <property type="term" value="C:plasma membrane"/>
    <property type="evidence" value="ECO:0007669"/>
    <property type="project" value="UniProtKB-SubCell"/>
</dbReference>
<keyword evidence="10" id="KW-1185">Reference proteome</keyword>
<dbReference type="RefSeq" id="WP_121805275.1">
    <property type="nucleotide sequence ID" value="NZ_RDBE01000006.1"/>
</dbReference>